<evidence type="ECO:0000313" key="3">
    <source>
        <dbReference type="EMBL" id="MCD9643303.1"/>
    </source>
</evidence>
<gene>
    <name evidence="3" type="ORF">HAX54_030646</name>
</gene>
<feature type="chain" id="PRO_5044958579" description="Dirigent protein" evidence="1">
    <location>
        <begin position="25"/>
        <end position="206"/>
    </location>
</feature>
<proteinExistence type="inferred from homology"/>
<sequence>MAKLSHFFGTIFILFFLIIFPATGEEDSEFAFERSINTKSKGLKREKLSHFRFYFHDIQSGTKPTSITIVPPPKNTSKTGFGLVNMLDNALTLGPKLSSKIIGRAQGFYGSSSLSELSLLMVMNFDFIEGKYNGSSLAVLRRNPVFETSGRCRSSAVVGFSDLLEVTGSLPLRGWSDGSFFENSREGHGETSRLPVDHESTRLEKE</sequence>
<keyword evidence="1" id="KW-0732">Signal</keyword>
<keyword evidence="1" id="KW-0052">Apoplast</keyword>
<dbReference type="Proteomes" id="UP000823775">
    <property type="component" value="Unassembled WGS sequence"/>
</dbReference>
<dbReference type="InterPro" id="IPR004265">
    <property type="entry name" value="Dirigent"/>
</dbReference>
<organism evidence="3 4">
    <name type="scientific">Datura stramonium</name>
    <name type="common">Jimsonweed</name>
    <name type="synonym">Common thornapple</name>
    <dbReference type="NCBI Taxonomy" id="4076"/>
    <lineage>
        <taxon>Eukaryota</taxon>
        <taxon>Viridiplantae</taxon>
        <taxon>Streptophyta</taxon>
        <taxon>Embryophyta</taxon>
        <taxon>Tracheophyta</taxon>
        <taxon>Spermatophyta</taxon>
        <taxon>Magnoliopsida</taxon>
        <taxon>eudicotyledons</taxon>
        <taxon>Gunneridae</taxon>
        <taxon>Pentapetalae</taxon>
        <taxon>asterids</taxon>
        <taxon>lamiids</taxon>
        <taxon>Solanales</taxon>
        <taxon>Solanaceae</taxon>
        <taxon>Solanoideae</taxon>
        <taxon>Datureae</taxon>
        <taxon>Datura</taxon>
    </lineage>
</organism>
<feature type="signal peptide" evidence="1">
    <location>
        <begin position="1"/>
        <end position="24"/>
    </location>
</feature>
<keyword evidence="4" id="KW-1185">Reference proteome</keyword>
<comment type="subcellular location">
    <subcellularLocation>
        <location evidence="1">Secreted</location>
        <location evidence="1">Extracellular space</location>
        <location evidence="1">Apoplast</location>
    </subcellularLocation>
</comment>
<comment type="similarity">
    <text evidence="1">Belongs to the plant dirigent protein family.</text>
</comment>
<feature type="region of interest" description="Disordered" evidence="2">
    <location>
        <begin position="183"/>
        <end position="206"/>
    </location>
</feature>
<evidence type="ECO:0000256" key="1">
    <source>
        <dbReference type="RuleBase" id="RU363099"/>
    </source>
</evidence>
<name>A0ABS8V7Z2_DATST</name>
<evidence type="ECO:0000256" key="2">
    <source>
        <dbReference type="SAM" id="MobiDB-lite"/>
    </source>
</evidence>
<evidence type="ECO:0000313" key="4">
    <source>
        <dbReference type="Proteomes" id="UP000823775"/>
    </source>
</evidence>
<dbReference type="EMBL" id="JACEIK010003854">
    <property type="protein sequence ID" value="MCD9643303.1"/>
    <property type="molecule type" value="Genomic_DNA"/>
</dbReference>
<comment type="subunit">
    <text evidence="1">Homodimer.</text>
</comment>
<accession>A0ABS8V7Z2</accession>
<keyword evidence="1" id="KW-0964">Secreted</keyword>
<comment type="function">
    <text evidence="1">Dirigent proteins impart stereoselectivity on the phenoxy radical-coupling reaction, yielding optically active lignans from two molecules of coniferyl alcohol in the biosynthesis of lignans, flavonolignans, and alkaloids and thus plays a central role in plant secondary metabolism.</text>
</comment>
<reference evidence="3 4" key="1">
    <citation type="journal article" date="2021" name="BMC Genomics">
        <title>Datura genome reveals duplications of psychoactive alkaloid biosynthetic genes and high mutation rate following tissue culture.</title>
        <authorList>
            <person name="Rajewski A."/>
            <person name="Carter-House D."/>
            <person name="Stajich J."/>
            <person name="Litt A."/>
        </authorList>
    </citation>
    <scope>NUCLEOTIDE SEQUENCE [LARGE SCALE GENOMIC DNA]</scope>
    <source>
        <strain evidence="3">AR-01</strain>
    </source>
</reference>
<protein>
    <recommendedName>
        <fullName evidence="1">Dirigent protein</fullName>
    </recommendedName>
</protein>
<dbReference type="PANTHER" id="PTHR21495">
    <property type="entry name" value="NUCLEOPORIN-RELATED"/>
    <property type="match status" value="1"/>
</dbReference>
<comment type="caution">
    <text evidence="3">The sequence shown here is derived from an EMBL/GenBank/DDBJ whole genome shotgun (WGS) entry which is preliminary data.</text>
</comment>
<dbReference type="Pfam" id="PF03018">
    <property type="entry name" value="Dirigent"/>
    <property type="match status" value="1"/>
</dbReference>